<dbReference type="PROSITE" id="PS00818">
    <property type="entry name" value="DPS_1"/>
    <property type="match status" value="1"/>
</dbReference>
<comment type="similarity">
    <text evidence="1 2">Belongs to the Dps family.</text>
</comment>
<dbReference type="PANTHER" id="PTHR42932:SF3">
    <property type="entry name" value="DNA PROTECTION DURING STARVATION PROTEIN"/>
    <property type="match status" value="1"/>
</dbReference>
<keyword evidence="4" id="KW-0238">DNA-binding</keyword>
<dbReference type="InterPro" id="IPR023188">
    <property type="entry name" value="DPS_DNA-bd_CS"/>
</dbReference>
<evidence type="ECO:0000256" key="1">
    <source>
        <dbReference type="ARBA" id="ARBA00009497"/>
    </source>
</evidence>
<protein>
    <submittedName>
        <fullName evidence="4">Starvation-inducible DNA-binding protein</fullName>
    </submittedName>
</protein>
<dbReference type="Proteomes" id="UP000244077">
    <property type="component" value="Unassembled WGS sequence"/>
</dbReference>
<dbReference type="InterPro" id="IPR002177">
    <property type="entry name" value="DPS_DNA-bd"/>
</dbReference>
<proteinExistence type="inferred from homology"/>
<dbReference type="Pfam" id="PF00210">
    <property type="entry name" value="Ferritin"/>
    <property type="match status" value="1"/>
</dbReference>
<dbReference type="GO" id="GO:0003677">
    <property type="term" value="F:DNA binding"/>
    <property type="evidence" value="ECO:0007669"/>
    <property type="project" value="UniProtKB-KW"/>
</dbReference>
<keyword evidence="5" id="KW-1185">Reference proteome</keyword>
<dbReference type="InterPro" id="IPR008331">
    <property type="entry name" value="Ferritin_DPS_dom"/>
</dbReference>
<dbReference type="EMBL" id="QAOH01000005">
    <property type="protein sequence ID" value="PTQ73409.1"/>
    <property type="molecule type" value="Genomic_DNA"/>
</dbReference>
<dbReference type="CDD" id="cd01043">
    <property type="entry name" value="DPS"/>
    <property type="match status" value="1"/>
</dbReference>
<comment type="caution">
    <text evidence="4">The sequence shown here is derived from an EMBL/GenBank/DDBJ whole genome shotgun (WGS) entry which is preliminary data.</text>
</comment>
<gene>
    <name evidence="4" type="ORF">C8N42_105110</name>
</gene>
<organism evidence="4 5">
    <name type="scientific">Celeribacter persicus</name>
    <dbReference type="NCBI Taxonomy" id="1651082"/>
    <lineage>
        <taxon>Bacteria</taxon>
        <taxon>Pseudomonadati</taxon>
        <taxon>Pseudomonadota</taxon>
        <taxon>Alphaproteobacteria</taxon>
        <taxon>Rhodobacterales</taxon>
        <taxon>Roseobacteraceae</taxon>
        <taxon>Celeribacter</taxon>
    </lineage>
</organism>
<dbReference type="SUPFAM" id="SSF47240">
    <property type="entry name" value="Ferritin-like"/>
    <property type="match status" value="1"/>
</dbReference>
<accession>A0A2T5HPC1</accession>
<feature type="domain" description="Ferritin/DPS" evidence="3">
    <location>
        <begin position="12"/>
        <end position="148"/>
    </location>
</feature>
<evidence type="ECO:0000313" key="4">
    <source>
        <dbReference type="EMBL" id="PTQ73409.1"/>
    </source>
</evidence>
<dbReference type="PRINTS" id="PR01346">
    <property type="entry name" value="HELNAPAPROT"/>
</dbReference>
<dbReference type="PIRSF" id="PIRSF005900">
    <property type="entry name" value="Dps"/>
    <property type="match status" value="1"/>
</dbReference>
<evidence type="ECO:0000259" key="3">
    <source>
        <dbReference type="Pfam" id="PF00210"/>
    </source>
</evidence>
<dbReference type="Gene3D" id="1.20.1260.10">
    <property type="match status" value="1"/>
</dbReference>
<dbReference type="AlphaFoldDB" id="A0A2T5HPC1"/>
<dbReference type="OrthoDB" id="9797687at2"/>
<reference evidence="4 5" key="1">
    <citation type="submission" date="2018-04" db="EMBL/GenBank/DDBJ databases">
        <title>Genomic Encyclopedia of Archaeal and Bacterial Type Strains, Phase II (KMG-II): from individual species to whole genera.</title>
        <authorList>
            <person name="Goeker M."/>
        </authorList>
    </citation>
    <scope>NUCLEOTIDE SEQUENCE [LARGE SCALE GENOMIC DNA]</scope>
    <source>
        <strain evidence="4 5">DSM 100434</strain>
    </source>
</reference>
<dbReference type="GO" id="GO:0008199">
    <property type="term" value="F:ferric iron binding"/>
    <property type="evidence" value="ECO:0007669"/>
    <property type="project" value="InterPro"/>
</dbReference>
<name>A0A2T5HPC1_9RHOB</name>
<dbReference type="InterPro" id="IPR012347">
    <property type="entry name" value="Ferritin-like"/>
</dbReference>
<dbReference type="GO" id="GO:0016722">
    <property type="term" value="F:oxidoreductase activity, acting on metal ions"/>
    <property type="evidence" value="ECO:0007669"/>
    <property type="project" value="InterPro"/>
</dbReference>
<evidence type="ECO:0000313" key="5">
    <source>
        <dbReference type="Proteomes" id="UP000244077"/>
    </source>
</evidence>
<dbReference type="PANTHER" id="PTHR42932">
    <property type="entry name" value="GENERAL STRESS PROTEIN 20U"/>
    <property type="match status" value="1"/>
</dbReference>
<dbReference type="RefSeq" id="WP_107816118.1">
    <property type="nucleotide sequence ID" value="NZ_QAOH01000005.1"/>
</dbReference>
<dbReference type="PROSITE" id="PS00819">
    <property type="entry name" value="DPS_2"/>
    <property type="match status" value="1"/>
</dbReference>
<sequence>MTVTSNKACSDAVARVLADTYMLYMKAHNFHWNVEGPKFISLHAMFEEQYTDLAAAMDDLAERIRALGEYAPGTHAQFAALASVTETEGQLSAEDMLRETVKDYETIGETLKAGIELADEQGDDVTSGMLADRLEYHQKQLWMMRSLLK</sequence>
<dbReference type="InterPro" id="IPR009078">
    <property type="entry name" value="Ferritin-like_SF"/>
</dbReference>
<evidence type="ECO:0000256" key="2">
    <source>
        <dbReference type="RuleBase" id="RU003875"/>
    </source>
</evidence>